<proteinExistence type="predicted"/>
<sequence>MLTYPSWPSRQLVSAAELNPYIYENNSRLVIPSAFRVKGLDSVNEFTSRVELKWDLWDFERQGWTSTDMKRFRCPASGTYFVSANLTFRPPSTMDGKKTAMVDALVYSSGRDGSGSTALLKSLNNTKIIGSYLSVNASGLAYLAEGDLLYATTAGYGGTWTKATSENKNWSMNAFSAIQIALDAKGLGA</sequence>
<comment type="caution">
    <text evidence="1">The sequence shown here is derived from an EMBL/GenBank/DDBJ whole genome shotgun (WGS) entry which is preliminary data.</text>
</comment>
<dbReference type="SUPFAM" id="SSF49842">
    <property type="entry name" value="TNF-like"/>
    <property type="match status" value="1"/>
</dbReference>
<protein>
    <submittedName>
        <fullName evidence="1">Uncharacterized protein</fullName>
    </submittedName>
</protein>
<reference evidence="1" key="1">
    <citation type="journal article" date="2014" name="Int. J. Syst. Evol. Microbiol.">
        <title>Complete genome sequence of Corynebacterium casei LMG S-19264T (=DSM 44701T), isolated from a smear-ripened cheese.</title>
        <authorList>
            <consortium name="US DOE Joint Genome Institute (JGI-PGF)"/>
            <person name="Walter F."/>
            <person name="Albersmeier A."/>
            <person name="Kalinowski J."/>
            <person name="Ruckert C."/>
        </authorList>
    </citation>
    <scope>NUCLEOTIDE SEQUENCE</scope>
    <source>
        <strain evidence="1">JCM 4059</strain>
    </source>
</reference>
<reference evidence="1" key="2">
    <citation type="submission" date="2020-09" db="EMBL/GenBank/DDBJ databases">
        <authorList>
            <person name="Sun Q."/>
            <person name="Ohkuma M."/>
        </authorList>
    </citation>
    <scope>NUCLEOTIDE SEQUENCE</scope>
    <source>
        <strain evidence="1">JCM 4059</strain>
    </source>
</reference>
<organism evidence="1 2">
    <name type="scientific">Streptomyces mashuensis</name>
    <dbReference type="NCBI Taxonomy" id="33904"/>
    <lineage>
        <taxon>Bacteria</taxon>
        <taxon>Bacillati</taxon>
        <taxon>Actinomycetota</taxon>
        <taxon>Actinomycetes</taxon>
        <taxon>Kitasatosporales</taxon>
        <taxon>Streptomycetaceae</taxon>
        <taxon>Streptomyces</taxon>
    </lineage>
</organism>
<dbReference type="InterPro" id="IPR008983">
    <property type="entry name" value="Tumour_necrosis_fac-like_dom"/>
</dbReference>
<dbReference type="Proteomes" id="UP000638313">
    <property type="component" value="Unassembled WGS sequence"/>
</dbReference>
<evidence type="ECO:0000313" key="2">
    <source>
        <dbReference type="Proteomes" id="UP000638313"/>
    </source>
</evidence>
<name>A0A919B6J4_9ACTN</name>
<keyword evidence="2" id="KW-1185">Reference proteome</keyword>
<dbReference type="AlphaFoldDB" id="A0A919B6J4"/>
<gene>
    <name evidence="1" type="ORF">GCM10010218_48720</name>
</gene>
<dbReference type="Gene3D" id="2.60.120.40">
    <property type="match status" value="1"/>
</dbReference>
<dbReference type="EMBL" id="BNBD01000011">
    <property type="protein sequence ID" value="GHF61435.1"/>
    <property type="molecule type" value="Genomic_DNA"/>
</dbReference>
<evidence type="ECO:0000313" key="1">
    <source>
        <dbReference type="EMBL" id="GHF61435.1"/>
    </source>
</evidence>
<accession>A0A919B6J4</accession>